<dbReference type="PANTHER" id="PTHR43531:SF14">
    <property type="entry name" value="METHYL-ACCEPTING CHEMOTAXIS PROTEIN I-RELATED"/>
    <property type="match status" value="1"/>
</dbReference>
<dbReference type="RefSeq" id="WP_382433259.1">
    <property type="nucleotide sequence ID" value="NZ_JBHSHJ010000009.1"/>
</dbReference>
<keyword evidence="4" id="KW-0472">Membrane</keyword>
<dbReference type="PROSITE" id="PS50885">
    <property type="entry name" value="HAMP"/>
    <property type="match status" value="1"/>
</dbReference>
<evidence type="ECO:0000313" key="7">
    <source>
        <dbReference type="EMBL" id="MFC4789664.1"/>
    </source>
</evidence>
<dbReference type="PROSITE" id="PS50111">
    <property type="entry name" value="CHEMOTAXIS_TRANSDUC_2"/>
    <property type="match status" value="1"/>
</dbReference>
<dbReference type="SMART" id="SM00304">
    <property type="entry name" value="HAMP"/>
    <property type="match status" value="1"/>
</dbReference>
<evidence type="ECO:0000259" key="6">
    <source>
        <dbReference type="PROSITE" id="PS50885"/>
    </source>
</evidence>
<comment type="caution">
    <text evidence="7">The sequence shown here is derived from an EMBL/GenBank/DDBJ whole genome shotgun (WGS) entry which is preliminary data.</text>
</comment>
<gene>
    <name evidence="7" type="ORF">ACFO6X_11815</name>
</gene>
<sequence length="490" mass="51777">MTSIKLRLNVLFVVIISVLLLAFSAVSYFRTKSTLERNNAHQVEMALKRLSTNLPSLLWSFDSEQLSKNLDSEMSASFLNGIIITSGQKVLGGVSRGGDGKTVAATQPPAADFSKEVELFFHDGGKANPVGKAVIYVSTEEIREALGQELLRALLQVLILDVVIVIALSSILNSMVLNPLAHVGHALREIGQGDADLTRRLPRANTDEFNDVAEGFNTFVERLQKIMVQITQSVGTISHASEEIARGNMDLSARTESQASSLEQTAASMDEITNTVRQNADSAQQANQMVGAAAEVAARGGAVVKEVVQTMGAINASSRKIVDIISVIDGIAFQTNILALNAAVEAARAGEQGRGFAVVASEVRSLAGRSAAAAKEIKGLIDESVANVGIGSRLVDQAGSTMTDIEDSVSKVTGIMAEIHAATDAQTLGISQINEAIRQIDNNTQQNAALVEEAAAAAGSMQTQASHLAQAVSVFRLSESASSSRLLALR</sequence>
<reference evidence="8" key="1">
    <citation type="journal article" date="2019" name="Int. J. Syst. Evol. Microbiol.">
        <title>The Global Catalogue of Microorganisms (GCM) 10K type strain sequencing project: providing services to taxonomists for standard genome sequencing and annotation.</title>
        <authorList>
            <consortium name="The Broad Institute Genomics Platform"/>
            <consortium name="The Broad Institute Genome Sequencing Center for Infectious Disease"/>
            <person name="Wu L."/>
            <person name="Ma J."/>
        </authorList>
    </citation>
    <scope>NUCLEOTIDE SEQUENCE [LARGE SCALE GENOMIC DNA]</scope>
    <source>
        <strain evidence="8">CCUG 49452</strain>
    </source>
</reference>
<dbReference type="Pfam" id="PF00015">
    <property type="entry name" value="MCPsignal"/>
    <property type="match status" value="1"/>
</dbReference>
<feature type="domain" description="Methyl-accepting transducer" evidence="5">
    <location>
        <begin position="233"/>
        <end position="462"/>
    </location>
</feature>
<name>A0ABV9QEI3_9BURK</name>
<evidence type="ECO:0000256" key="4">
    <source>
        <dbReference type="SAM" id="Phobius"/>
    </source>
</evidence>
<dbReference type="Proteomes" id="UP001596001">
    <property type="component" value="Unassembled WGS sequence"/>
</dbReference>
<dbReference type="InterPro" id="IPR004089">
    <property type="entry name" value="MCPsignal_dom"/>
</dbReference>
<evidence type="ECO:0000313" key="8">
    <source>
        <dbReference type="Proteomes" id="UP001596001"/>
    </source>
</evidence>
<dbReference type="InterPro" id="IPR051310">
    <property type="entry name" value="MCP_chemotaxis"/>
</dbReference>
<evidence type="ECO:0000256" key="1">
    <source>
        <dbReference type="ARBA" id="ARBA00022481"/>
    </source>
</evidence>
<keyword evidence="4" id="KW-1133">Transmembrane helix</keyword>
<dbReference type="Gene3D" id="1.10.287.950">
    <property type="entry name" value="Methyl-accepting chemotaxis protein"/>
    <property type="match status" value="1"/>
</dbReference>
<dbReference type="CDD" id="cd06225">
    <property type="entry name" value="HAMP"/>
    <property type="match status" value="1"/>
</dbReference>
<dbReference type="PANTHER" id="PTHR43531">
    <property type="entry name" value="PROTEIN ICFG"/>
    <property type="match status" value="1"/>
</dbReference>
<evidence type="ECO:0000256" key="2">
    <source>
        <dbReference type="ARBA" id="ARBA00029447"/>
    </source>
</evidence>
<dbReference type="CDD" id="cd11386">
    <property type="entry name" value="MCP_signal"/>
    <property type="match status" value="1"/>
</dbReference>
<dbReference type="SMART" id="SM00283">
    <property type="entry name" value="MA"/>
    <property type="match status" value="1"/>
</dbReference>
<protein>
    <submittedName>
        <fullName evidence="7">Methyl-accepting chemotaxis protein</fullName>
    </submittedName>
</protein>
<comment type="similarity">
    <text evidence="2">Belongs to the methyl-accepting chemotaxis (MCP) protein family.</text>
</comment>
<keyword evidence="4" id="KW-0812">Transmembrane</keyword>
<keyword evidence="1" id="KW-0488">Methylation</keyword>
<keyword evidence="8" id="KW-1185">Reference proteome</keyword>
<proteinExistence type="inferred from homology"/>
<feature type="domain" description="HAMP" evidence="6">
    <location>
        <begin position="174"/>
        <end position="228"/>
    </location>
</feature>
<keyword evidence="3" id="KW-0807">Transducer</keyword>
<dbReference type="InterPro" id="IPR004090">
    <property type="entry name" value="Chemotax_Me-accpt_rcpt"/>
</dbReference>
<feature type="transmembrane region" description="Helical" evidence="4">
    <location>
        <begin position="6"/>
        <end position="29"/>
    </location>
</feature>
<evidence type="ECO:0000256" key="3">
    <source>
        <dbReference type="PROSITE-ProRule" id="PRU00284"/>
    </source>
</evidence>
<dbReference type="InterPro" id="IPR003660">
    <property type="entry name" value="HAMP_dom"/>
</dbReference>
<dbReference type="SUPFAM" id="SSF58104">
    <property type="entry name" value="Methyl-accepting chemotaxis protein (MCP) signaling domain"/>
    <property type="match status" value="1"/>
</dbReference>
<dbReference type="EMBL" id="JBHSHJ010000009">
    <property type="protein sequence ID" value="MFC4789664.1"/>
    <property type="molecule type" value="Genomic_DNA"/>
</dbReference>
<evidence type="ECO:0000259" key="5">
    <source>
        <dbReference type="PROSITE" id="PS50111"/>
    </source>
</evidence>
<organism evidence="7 8">
    <name type="scientific">Giesbergeria sinuosa</name>
    <dbReference type="NCBI Taxonomy" id="80883"/>
    <lineage>
        <taxon>Bacteria</taxon>
        <taxon>Pseudomonadati</taxon>
        <taxon>Pseudomonadota</taxon>
        <taxon>Betaproteobacteria</taxon>
        <taxon>Burkholderiales</taxon>
        <taxon>Comamonadaceae</taxon>
        <taxon>Giesbergeria</taxon>
    </lineage>
</organism>
<dbReference type="PRINTS" id="PR00260">
    <property type="entry name" value="CHEMTRNSDUCR"/>
</dbReference>
<accession>A0ABV9QEI3</accession>
<dbReference type="Pfam" id="PF00672">
    <property type="entry name" value="HAMP"/>
    <property type="match status" value="1"/>
</dbReference>